<dbReference type="GO" id="GO:0006511">
    <property type="term" value="P:ubiquitin-dependent protein catabolic process"/>
    <property type="evidence" value="ECO:0007669"/>
    <property type="project" value="TreeGrafter"/>
</dbReference>
<evidence type="ECO:0000256" key="2">
    <source>
        <dbReference type="ARBA" id="ARBA00022771"/>
    </source>
</evidence>
<protein>
    <submittedName>
        <fullName evidence="7">Zinc finger protein</fullName>
    </submittedName>
</protein>
<dbReference type="Proteomes" id="UP000315496">
    <property type="component" value="Chromosome 1"/>
</dbReference>
<dbReference type="SUPFAM" id="SSF161219">
    <property type="entry name" value="CHY zinc finger-like"/>
    <property type="match status" value="1"/>
</dbReference>
<dbReference type="Gene3D" id="3.30.40.10">
    <property type="entry name" value="Zinc/RING finger domain, C3HC4 (zinc finger)"/>
    <property type="match status" value="1"/>
</dbReference>
<evidence type="ECO:0000256" key="3">
    <source>
        <dbReference type="ARBA" id="ARBA00022833"/>
    </source>
</evidence>
<dbReference type="Pfam" id="PF05495">
    <property type="entry name" value="zf-CHY"/>
    <property type="match status" value="1"/>
</dbReference>
<comment type="caution">
    <text evidence="7">The sequence shown here is derived from an EMBL/GenBank/DDBJ whole genome shotgun (WGS) entry which is preliminary data.</text>
</comment>
<dbReference type="PANTHER" id="PTHR21319">
    <property type="entry name" value="RING FINGER AND CHY ZINC FINGER DOMAIN-CONTAINING PROTEIN 1"/>
    <property type="match status" value="1"/>
</dbReference>
<dbReference type="CDD" id="cd16448">
    <property type="entry name" value="RING-H2"/>
    <property type="match status" value="1"/>
</dbReference>
<dbReference type="PROSITE" id="PS51270">
    <property type="entry name" value="ZF_CTCHY"/>
    <property type="match status" value="1"/>
</dbReference>
<dbReference type="AlphaFoldDB" id="A0A4Z1TC24"/>
<dbReference type="InterPro" id="IPR037274">
    <property type="entry name" value="Znf_CHY_sf"/>
</dbReference>
<dbReference type="GO" id="GO:0005634">
    <property type="term" value="C:nucleus"/>
    <property type="evidence" value="ECO:0007669"/>
    <property type="project" value="TreeGrafter"/>
</dbReference>
<dbReference type="GO" id="GO:0061630">
    <property type="term" value="F:ubiquitin protein ligase activity"/>
    <property type="evidence" value="ECO:0007669"/>
    <property type="project" value="TreeGrafter"/>
</dbReference>
<reference evidence="7 8" key="1">
    <citation type="submission" date="2019-05" db="EMBL/GenBank/DDBJ databases">
        <title>The compact genome of Giardia muris reveals important steps in the evolution of intestinal protozoan parasites.</title>
        <authorList>
            <person name="Xu F."/>
            <person name="Jimenez-Gonzalez A."/>
            <person name="Einarsson E."/>
            <person name="Astvaldsson A."/>
            <person name="Peirasmaki D."/>
            <person name="Eckmann L."/>
            <person name="Andersson J.O."/>
            <person name="Svard S.G."/>
            <person name="Jerlstrom-Hultqvist J."/>
        </authorList>
    </citation>
    <scope>NUCLEOTIDE SEQUENCE [LARGE SCALE GENOMIC DNA]</scope>
    <source>
        <strain evidence="7 8">Roberts-Thomson</strain>
    </source>
</reference>
<keyword evidence="2 4" id="KW-0863">Zinc-finger</keyword>
<keyword evidence="3" id="KW-0862">Zinc</keyword>
<evidence type="ECO:0000256" key="1">
    <source>
        <dbReference type="ARBA" id="ARBA00022723"/>
    </source>
</evidence>
<dbReference type="GO" id="GO:0008270">
    <property type="term" value="F:zinc ion binding"/>
    <property type="evidence" value="ECO:0007669"/>
    <property type="project" value="UniProtKB-KW"/>
</dbReference>
<evidence type="ECO:0000256" key="4">
    <source>
        <dbReference type="PROSITE-ProRule" id="PRU00601"/>
    </source>
</evidence>
<dbReference type="OrthoDB" id="411372at2759"/>
<dbReference type="InterPro" id="IPR008913">
    <property type="entry name" value="Znf_CHY"/>
</dbReference>
<evidence type="ECO:0000259" key="5">
    <source>
        <dbReference type="PROSITE" id="PS51266"/>
    </source>
</evidence>
<proteinExistence type="predicted"/>
<feature type="domain" description="CHY-type" evidence="5">
    <location>
        <begin position="176"/>
        <end position="249"/>
    </location>
</feature>
<keyword evidence="8" id="KW-1185">Reference proteome</keyword>
<accession>A0A4Z1TC24</accession>
<sequence length="500" mass="56781">MTLAGAHLFKLKDYTKGFIPENRVYLRDVQISILNEDDIESYKASLDLVEPMFPLELYDPNKSYAEIRLLFAPRRKAYFDETDNFRPVMQFDLFDMDPCQMIRYITRCEEIDAILDDSSGLEDDPEKQELREIAGLDPEYNDMYGCMMTYGYHNGCSKALLAERLSATPFVYGEYYLESIPGCSHYWSLARYICPICETNGLQAEYPCIQCHNNSIFDHQLIPSLVQDIICTQCTRRGPIGAACAHCNTVLSHYFCQTCKVLSLLPLDYEWFEHCPICNVCFSVHDKNNHVCLTEDRTCIICLSSLVLGGLTIRLRCHPEHVIHKSCLDKLGSNSYPLCPLDHKVVGEVDDFFFESAMTITRYARWFNSPKLQINGATAVLCYDCELVSLVPTITVSIGFCRHCFGTNVYFLDEWVIHGDQSIQAQISLKKGLFASDKNEVMIPPLRTSDYEVLKSDITQLMNGINLEFEAVGNAFSTALQLQPPSLRLNGGLDPLIDAT</sequence>
<dbReference type="SUPFAM" id="SSF57850">
    <property type="entry name" value="RING/U-box"/>
    <property type="match status" value="1"/>
</dbReference>
<evidence type="ECO:0000313" key="8">
    <source>
        <dbReference type="Proteomes" id="UP000315496"/>
    </source>
</evidence>
<dbReference type="PANTHER" id="PTHR21319:SF53">
    <property type="entry name" value="RING FINGER AND CHY ZINC FINGER DOMAIN-CONTAINING PROTEIN 1"/>
    <property type="match status" value="1"/>
</dbReference>
<gene>
    <name evidence="7" type="ORF">GMRT_13601</name>
</gene>
<dbReference type="InterPro" id="IPR017921">
    <property type="entry name" value="Znf_CTCHY"/>
</dbReference>
<feature type="domain" description="CTCHY-type" evidence="6">
    <location>
        <begin position="226"/>
        <end position="300"/>
    </location>
</feature>
<dbReference type="GO" id="GO:0016567">
    <property type="term" value="P:protein ubiquitination"/>
    <property type="evidence" value="ECO:0007669"/>
    <property type="project" value="TreeGrafter"/>
</dbReference>
<dbReference type="EMBL" id="VDLU01000001">
    <property type="protein sequence ID" value="TNJ30021.1"/>
    <property type="molecule type" value="Genomic_DNA"/>
</dbReference>
<evidence type="ECO:0000259" key="6">
    <source>
        <dbReference type="PROSITE" id="PS51270"/>
    </source>
</evidence>
<dbReference type="VEuPathDB" id="GiardiaDB:GMRT_13601"/>
<evidence type="ECO:0000313" key="7">
    <source>
        <dbReference type="EMBL" id="TNJ30021.1"/>
    </source>
</evidence>
<dbReference type="InterPro" id="IPR013083">
    <property type="entry name" value="Znf_RING/FYVE/PHD"/>
</dbReference>
<name>A0A4Z1TC24_GIAMU</name>
<keyword evidence="1" id="KW-0479">Metal-binding</keyword>
<organism evidence="7 8">
    <name type="scientific">Giardia muris</name>
    <dbReference type="NCBI Taxonomy" id="5742"/>
    <lineage>
        <taxon>Eukaryota</taxon>
        <taxon>Metamonada</taxon>
        <taxon>Diplomonadida</taxon>
        <taxon>Hexamitidae</taxon>
        <taxon>Giardiinae</taxon>
        <taxon>Giardia</taxon>
    </lineage>
</organism>
<dbReference type="PROSITE" id="PS51266">
    <property type="entry name" value="ZF_CHY"/>
    <property type="match status" value="1"/>
</dbReference>